<keyword evidence="5" id="KW-0998">Cell outer membrane</keyword>
<evidence type="ECO:0000256" key="5">
    <source>
        <dbReference type="ARBA" id="ARBA00023237"/>
    </source>
</evidence>
<dbReference type="HOGENOM" id="CLU_015553_1_3_10"/>
<dbReference type="InterPro" id="IPR011990">
    <property type="entry name" value="TPR-like_helical_dom_sf"/>
</dbReference>
<dbReference type="SUPFAM" id="SSF48452">
    <property type="entry name" value="TPR-like"/>
    <property type="match status" value="1"/>
</dbReference>
<evidence type="ECO:0000256" key="4">
    <source>
        <dbReference type="ARBA" id="ARBA00023136"/>
    </source>
</evidence>
<dbReference type="KEGG" id="eao:BD94_3824"/>
<comment type="subcellular location">
    <subcellularLocation>
        <location evidence="1">Cell outer membrane</location>
    </subcellularLocation>
</comment>
<dbReference type="InterPro" id="IPR033985">
    <property type="entry name" value="SusD-like_N"/>
</dbReference>
<evidence type="ECO:0000313" key="10">
    <source>
        <dbReference type="Proteomes" id="UP000028933"/>
    </source>
</evidence>
<evidence type="ECO:0000256" key="6">
    <source>
        <dbReference type="SAM" id="SignalP"/>
    </source>
</evidence>
<dbReference type="InterPro" id="IPR012944">
    <property type="entry name" value="SusD_RagB_dom"/>
</dbReference>
<dbReference type="STRING" id="1338011.BD94_3824"/>
<protein>
    <recommendedName>
        <fullName evidence="11">Outer membrane protein, probably involved in nutrient binding</fullName>
    </recommendedName>
</protein>
<proteinExistence type="inferred from homology"/>
<keyword evidence="4" id="KW-0472">Membrane</keyword>
<feature type="domain" description="SusD-like N-terminal" evidence="8">
    <location>
        <begin position="112"/>
        <end position="235"/>
    </location>
</feature>
<dbReference type="Pfam" id="PF07980">
    <property type="entry name" value="SusD_RagB"/>
    <property type="match status" value="1"/>
</dbReference>
<feature type="signal peptide" evidence="6">
    <location>
        <begin position="1"/>
        <end position="27"/>
    </location>
</feature>
<dbReference type="GO" id="GO:0009279">
    <property type="term" value="C:cell outer membrane"/>
    <property type="evidence" value="ECO:0007669"/>
    <property type="project" value="UniProtKB-SubCell"/>
</dbReference>
<evidence type="ECO:0000256" key="3">
    <source>
        <dbReference type="ARBA" id="ARBA00022729"/>
    </source>
</evidence>
<evidence type="ECO:0000259" key="7">
    <source>
        <dbReference type="Pfam" id="PF07980"/>
    </source>
</evidence>
<keyword evidence="3 6" id="KW-0732">Signal</keyword>
<dbReference type="Proteomes" id="UP000028933">
    <property type="component" value="Chromosome"/>
</dbReference>
<dbReference type="Pfam" id="PF14322">
    <property type="entry name" value="SusD-like_3"/>
    <property type="match status" value="1"/>
</dbReference>
<reference evidence="9" key="2">
    <citation type="journal article" date="2015" name="Genome Biol. Evol.">
        <title>Complete Genome Sequence and Transcriptomic Analysis of the Novel Pathogen Elizabethkingia anophelis in Response to Oxidative Stress.</title>
        <authorList>
            <person name="Li Y."/>
            <person name="Liu Y."/>
            <person name="Chew S.C."/>
            <person name="Tay M."/>
            <person name="Salido M.M."/>
            <person name="Teo J."/>
            <person name="Lauro F.M."/>
            <person name="Givskov M."/>
            <person name="Yang L."/>
        </authorList>
    </citation>
    <scope>NUCLEOTIDE SEQUENCE</scope>
    <source>
        <strain evidence="9">NUHP1</strain>
    </source>
</reference>
<evidence type="ECO:0000256" key="2">
    <source>
        <dbReference type="ARBA" id="ARBA00006275"/>
    </source>
</evidence>
<dbReference type="Gene3D" id="1.25.40.390">
    <property type="match status" value="1"/>
</dbReference>
<dbReference type="AlphaFoldDB" id="A0A077EN57"/>
<dbReference type="CDD" id="cd08977">
    <property type="entry name" value="SusD"/>
    <property type="match status" value="1"/>
</dbReference>
<evidence type="ECO:0000313" key="9">
    <source>
        <dbReference type="EMBL" id="AIL47599.1"/>
    </source>
</evidence>
<reference evidence="9" key="1">
    <citation type="journal article" date="2013" name="Lancet">
        <title>First case of E anophelis outbreak in an intensive-care unit.</title>
        <authorList>
            <person name="Teo J."/>
            <person name="Tan S.Y."/>
            <person name="Tay M."/>
            <person name="Ding Y."/>
            <person name="Kjelleberg S."/>
            <person name="Givskov M."/>
            <person name="Lin R.T."/>
            <person name="Yang L."/>
        </authorList>
    </citation>
    <scope>NUCLEOTIDE SEQUENCE [LARGE SCALE GENOMIC DNA]</scope>
    <source>
        <strain evidence="9">NUHP1</strain>
    </source>
</reference>
<organism evidence="9 10">
    <name type="scientific">Elizabethkingia anophelis NUHP1</name>
    <dbReference type="NCBI Taxonomy" id="1338011"/>
    <lineage>
        <taxon>Bacteria</taxon>
        <taxon>Pseudomonadati</taxon>
        <taxon>Bacteroidota</taxon>
        <taxon>Flavobacteriia</taxon>
        <taxon>Flavobacteriales</taxon>
        <taxon>Weeksellaceae</taxon>
        <taxon>Elizabethkingia</taxon>
    </lineage>
</organism>
<dbReference type="eggNOG" id="COG0702">
    <property type="taxonomic scope" value="Bacteria"/>
</dbReference>
<name>A0A077EN57_9FLAO</name>
<sequence>MKKMKTNKIYKSTAVLFLSVITMGALNSCNTDNITDVQNKGAFDSENFYQNRDQAFQALVATYDPIGKYAAGFENMLTFFNAASDDFYAGGGSNSDGAGIQGFSNYSIDPIIMPQSYWNIYFQGISRANTLVEKLPAVPMDTNEKARFNAEALTLRSMYYFELLRMFKNIPLILKPIQATDNYYNIPQEDPKKIYQQIEADLLAAIPILPSTVASGDRGRLTQGAAKALLGKIYLYDGKKDLAAAQFADVNGTPGGTSQYGYKLLANYNDLWDFKNKFNSESVFELVCTSNANVDWGGWGSGRDRGNSVNQMLGPRSFQRTTAGIEAKVKDVYSGGWAFNTVTEDLYNFMLGDPRMDATIYNAKKLKADGYVDYAPAYKDTGYFLNKFLPTQADRTTGTGNTELNFSQDVYIIRLADTYLMEAEALNGSGARAQALLDAVRQRVGLSSVPVSMQAIKDERRRELAGEGHRWFDLVRWGDAPIVLGNRGFKPNKNEILPIPYKELINTVIKQNPGY</sequence>
<accession>A0A077EN57</accession>
<gene>
    <name evidence="9" type="ORF">BD94_3824</name>
</gene>
<evidence type="ECO:0000256" key="1">
    <source>
        <dbReference type="ARBA" id="ARBA00004442"/>
    </source>
</evidence>
<dbReference type="EMBL" id="CP007547">
    <property type="protein sequence ID" value="AIL47599.1"/>
    <property type="molecule type" value="Genomic_DNA"/>
</dbReference>
<evidence type="ECO:0000259" key="8">
    <source>
        <dbReference type="Pfam" id="PF14322"/>
    </source>
</evidence>
<evidence type="ECO:0008006" key="11">
    <source>
        <dbReference type="Google" id="ProtNLM"/>
    </source>
</evidence>
<feature type="chain" id="PRO_5001718543" description="Outer membrane protein, probably involved in nutrient binding" evidence="6">
    <location>
        <begin position="28"/>
        <end position="515"/>
    </location>
</feature>
<feature type="domain" description="RagB/SusD" evidence="7">
    <location>
        <begin position="367"/>
        <end position="480"/>
    </location>
</feature>
<comment type="similarity">
    <text evidence="2">Belongs to the SusD family.</text>
</comment>